<protein>
    <submittedName>
        <fullName evidence="2">Uncharacterized protein</fullName>
    </submittedName>
</protein>
<reference evidence="2 3" key="1">
    <citation type="submission" date="2024-12" db="EMBL/GenBank/DDBJ databases">
        <title>The unique morphological basis and parallel evolutionary history of personate flowers in Penstemon.</title>
        <authorList>
            <person name="Depatie T.H."/>
            <person name="Wessinger C.A."/>
        </authorList>
    </citation>
    <scope>NUCLEOTIDE SEQUENCE [LARGE SCALE GENOMIC DNA]</scope>
    <source>
        <strain evidence="2">WTNN_2</strain>
        <tissue evidence="2">Leaf</tissue>
    </source>
</reference>
<evidence type="ECO:0000313" key="2">
    <source>
        <dbReference type="EMBL" id="KAL3845754.1"/>
    </source>
</evidence>
<sequence>MPSPFSLSLDLHQNVRFESEIDSYNISPLSHTHKNTHKWTPVSLSASLFPFIWHVFFLPIPAVTNAFDMQNFQFKSQKITRSKESTRLLLPRISAMHPVLELG</sequence>
<proteinExistence type="predicted"/>
<dbReference type="EMBL" id="JBJXBP010000002">
    <property type="protein sequence ID" value="KAL3845754.1"/>
    <property type="molecule type" value="Genomic_DNA"/>
</dbReference>
<keyword evidence="1" id="KW-0472">Membrane</keyword>
<evidence type="ECO:0000256" key="1">
    <source>
        <dbReference type="SAM" id="Phobius"/>
    </source>
</evidence>
<accession>A0ABD3U8F4</accession>
<dbReference type="Proteomes" id="UP001634393">
    <property type="component" value="Unassembled WGS sequence"/>
</dbReference>
<gene>
    <name evidence="2" type="ORF">ACJIZ3_003157</name>
</gene>
<organism evidence="2 3">
    <name type="scientific">Penstemon smallii</name>
    <dbReference type="NCBI Taxonomy" id="265156"/>
    <lineage>
        <taxon>Eukaryota</taxon>
        <taxon>Viridiplantae</taxon>
        <taxon>Streptophyta</taxon>
        <taxon>Embryophyta</taxon>
        <taxon>Tracheophyta</taxon>
        <taxon>Spermatophyta</taxon>
        <taxon>Magnoliopsida</taxon>
        <taxon>eudicotyledons</taxon>
        <taxon>Gunneridae</taxon>
        <taxon>Pentapetalae</taxon>
        <taxon>asterids</taxon>
        <taxon>lamiids</taxon>
        <taxon>Lamiales</taxon>
        <taxon>Plantaginaceae</taxon>
        <taxon>Cheloneae</taxon>
        <taxon>Penstemon</taxon>
    </lineage>
</organism>
<name>A0ABD3U8F4_9LAMI</name>
<comment type="caution">
    <text evidence="2">The sequence shown here is derived from an EMBL/GenBank/DDBJ whole genome shotgun (WGS) entry which is preliminary data.</text>
</comment>
<feature type="transmembrane region" description="Helical" evidence="1">
    <location>
        <begin position="48"/>
        <end position="67"/>
    </location>
</feature>
<keyword evidence="1" id="KW-0812">Transmembrane</keyword>
<keyword evidence="1" id="KW-1133">Transmembrane helix</keyword>
<keyword evidence="3" id="KW-1185">Reference proteome</keyword>
<dbReference type="AlphaFoldDB" id="A0ABD3U8F4"/>
<evidence type="ECO:0000313" key="3">
    <source>
        <dbReference type="Proteomes" id="UP001634393"/>
    </source>
</evidence>